<dbReference type="PANTHER" id="PTHR24252">
    <property type="entry name" value="ACROSIN-RELATED"/>
    <property type="match status" value="1"/>
</dbReference>
<dbReference type="SUPFAM" id="SSF50494">
    <property type="entry name" value="Trypsin-like serine proteases"/>
    <property type="match status" value="1"/>
</dbReference>
<protein>
    <recommendedName>
        <fullName evidence="2">Peptidase S1 domain-containing protein</fullName>
    </recommendedName>
</protein>
<dbReference type="InterPro" id="IPR033116">
    <property type="entry name" value="TRYPSIN_SER"/>
</dbReference>
<dbReference type="GO" id="GO:0006508">
    <property type="term" value="P:proteolysis"/>
    <property type="evidence" value="ECO:0007669"/>
    <property type="project" value="InterPro"/>
</dbReference>
<evidence type="ECO:0000256" key="1">
    <source>
        <dbReference type="ARBA" id="ARBA00023157"/>
    </source>
</evidence>
<dbReference type="PROSITE" id="PS50240">
    <property type="entry name" value="TRYPSIN_DOM"/>
    <property type="match status" value="1"/>
</dbReference>
<dbReference type="AlphaFoldDB" id="A0A9D4SPK2"/>
<sequence length="107" mass="11812">MLKVTKITRHPKYNPRTYHNDIAILEGDSGGPLMSRVVGGRYVQVGIVSFGEGCARTYIPGVYTRVEAFTSWIKQVVGSSGKAYSTELPLQLPSYTVPQSPSIFQFI</sequence>
<accession>A0A9D4SPK2</accession>
<dbReference type="Pfam" id="PF00089">
    <property type="entry name" value="Trypsin"/>
    <property type="match status" value="1"/>
</dbReference>
<dbReference type="PANTHER" id="PTHR24252:SF7">
    <property type="entry name" value="HYALIN"/>
    <property type="match status" value="1"/>
</dbReference>
<dbReference type="VEuPathDB" id="VectorBase:RSAN_054593"/>
<gene>
    <name evidence="3" type="ORF">HPB52_019541</name>
</gene>
<dbReference type="InterPro" id="IPR001254">
    <property type="entry name" value="Trypsin_dom"/>
</dbReference>
<evidence type="ECO:0000259" key="2">
    <source>
        <dbReference type="PROSITE" id="PS50240"/>
    </source>
</evidence>
<feature type="domain" description="Peptidase S1" evidence="2">
    <location>
        <begin position="21"/>
        <end position="78"/>
    </location>
</feature>
<organism evidence="3 4">
    <name type="scientific">Rhipicephalus sanguineus</name>
    <name type="common">Brown dog tick</name>
    <name type="synonym">Ixodes sanguineus</name>
    <dbReference type="NCBI Taxonomy" id="34632"/>
    <lineage>
        <taxon>Eukaryota</taxon>
        <taxon>Metazoa</taxon>
        <taxon>Ecdysozoa</taxon>
        <taxon>Arthropoda</taxon>
        <taxon>Chelicerata</taxon>
        <taxon>Arachnida</taxon>
        <taxon>Acari</taxon>
        <taxon>Parasitiformes</taxon>
        <taxon>Ixodida</taxon>
        <taxon>Ixodoidea</taxon>
        <taxon>Ixodidae</taxon>
        <taxon>Rhipicephalinae</taxon>
        <taxon>Rhipicephalus</taxon>
        <taxon>Rhipicephalus</taxon>
    </lineage>
</organism>
<reference evidence="3" key="2">
    <citation type="submission" date="2021-09" db="EMBL/GenBank/DDBJ databases">
        <authorList>
            <person name="Jia N."/>
            <person name="Wang J."/>
            <person name="Shi W."/>
            <person name="Du L."/>
            <person name="Sun Y."/>
            <person name="Zhan W."/>
            <person name="Jiang J."/>
            <person name="Wang Q."/>
            <person name="Zhang B."/>
            <person name="Ji P."/>
            <person name="Sakyi L.B."/>
            <person name="Cui X."/>
            <person name="Yuan T."/>
            <person name="Jiang B."/>
            <person name="Yang W."/>
            <person name="Lam T.T.-Y."/>
            <person name="Chang Q."/>
            <person name="Ding S."/>
            <person name="Wang X."/>
            <person name="Zhu J."/>
            <person name="Ruan X."/>
            <person name="Zhao L."/>
            <person name="Wei J."/>
            <person name="Que T."/>
            <person name="Du C."/>
            <person name="Cheng J."/>
            <person name="Dai P."/>
            <person name="Han X."/>
            <person name="Huang E."/>
            <person name="Gao Y."/>
            <person name="Liu J."/>
            <person name="Shao H."/>
            <person name="Ye R."/>
            <person name="Li L."/>
            <person name="Wei W."/>
            <person name="Wang X."/>
            <person name="Wang C."/>
            <person name="Huo Q."/>
            <person name="Li W."/>
            <person name="Guo W."/>
            <person name="Chen H."/>
            <person name="Chen S."/>
            <person name="Zhou L."/>
            <person name="Zhou L."/>
            <person name="Ni X."/>
            <person name="Tian J."/>
            <person name="Zhou Y."/>
            <person name="Sheng Y."/>
            <person name="Liu T."/>
            <person name="Pan Y."/>
            <person name="Xia L."/>
            <person name="Li J."/>
            <person name="Zhao F."/>
            <person name="Cao W."/>
        </authorList>
    </citation>
    <scope>NUCLEOTIDE SEQUENCE</scope>
    <source>
        <strain evidence="3">Rsan-2018</strain>
        <tissue evidence="3">Larvae</tissue>
    </source>
</reference>
<dbReference type="Proteomes" id="UP000821837">
    <property type="component" value="Chromosome 8"/>
</dbReference>
<dbReference type="EMBL" id="JABSTV010001254">
    <property type="protein sequence ID" value="KAH7939939.1"/>
    <property type="molecule type" value="Genomic_DNA"/>
</dbReference>
<dbReference type="InterPro" id="IPR009003">
    <property type="entry name" value="Peptidase_S1_PA"/>
</dbReference>
<keyword evidence="4" id="KW-1185">Reference proteome</keyword>
<dbReference type="GO" id="GO:0004252">
    <property type="term" value="F:serine-type endopeptidase activity"/>
    <property type="evidence" value="ECO:0007669"/>
    <property type="project" value="InterPro"/>
</dbReference>
<reference evidence="3" key="1">
    <citation type="journal article" date="2020" name="Cell">
        <title>Large-Scale Comparative Analyses of Tick Genomes Elucidate Their Genetic Diversity and Vector Capacities.</title>
        <authorList>
            <consortium name="Tick Genome and Microbiome Consortium (TIGMIC)"/>
            <person name="Jia N."/>
            <person name="Wang J."/>
            <person name="Shi W."/>
            <person name="Du L."/>
            <person name="Sun Y."/>
            <person name="Zhan W."/>
            <person name="Jiang J.F."/>
            <person name="Wang Q."/>
            <person name="Zhang B."/>
            <person name="Ji P."/>
            <person name="Bell-Sakyi L."/>
            <person name="Cui X.M."/>
            <person name="Yuan T.T."/>
            <person name="Jiang B.G."/>
            <person name="Yang W.F."/>
            <person name="Lam T.T."/>
            <person name="Chang Q.C."/>
            <person name="Ding S.J."/>
            <person name="Wang X.J."/>
            <person name="Zhu J.G."/>
            <person name="Ruan X.D."/>
            <person name="Zhao L."/>
            <person name="Wei J.T."/>
            <person name="Ye R.Z."/>
            <person name="Que T.C."/>
            <person name="Du C.H."/>
            <person name="Zhou Y.H."/>
            <person name="Cheng J.X."/>
            <person name="Dai P.F."/>
            <person name="Guo W.B."/>
            <person name="Han X.H."/>
            <person name="Huang E.J."/>
            <person name="Li L.F."/>
            <person name="Wei W."/>
            <person name="Gao Y.C."/>
            <person name="Liu J.Z."/>
            <person name="Shao H.Z."/>
            <person name="Wang X."/>
            <person name="Wang C.C."/>
            <person name="Yang T.C."/>
            <person name="Huo Q.B."/>
            <person name="Li W."/>
            <person name="Chen H.Y."/>
            <person name="Chen S.E."/>
            <person name="Zhou L.G."/>
            <person name="Ni X.B."/>
            <person name="Tian J.H."/>
            <person name="Sheng Y."/>
            <person name="Liu T."/>
            <person name="Pan Y.S."/>
            <person name="Xia L.Y."/>
            <person name="Li J."/>
            <person name="Zhao F."/>
            <person name="Cao W.C."/>
        </authorList>
    </citation>
    <scope>NUCLEOTIDE SEQUENCE</scope>
    <source>
        <strain evidence="3">Rsan-2018</strain>
    </source>
</reference>
<name>A0A9D4SPK2_RHISA</name>
<dbReference type="Gene3D" id="2.40.10.10">
    <property type="entry name" value="Trypsin-like serine proteases"/>
    <property type="match status" value="1"/>
</dbReference>
<keyword evidence="1" id="KW-1015">Disulfide bond</keyword>
<comment type="caution">
    <text evidence="3">The sequence shown here is derived from an EMBL/GenBank/DDBJ whole genome shotgun (WGS) entry which is preliminary data.</text>
</comment>
<proteinExistence type="predicted"/>
<dbReference type="InterPro" id="IPR043504">
    <property type="entry name" value="Peptidase_S1_PA_chymotrypsin"/>
</dbReference>
<evidence type="ECO:0000313" key="4">
    <source>
        <dbReference type="Proteomes" id="UP000821837"/>
    </source>
</evidence>
<dbReference type="PROSITE" id="PS00135">
    <property type="entry name" value="TRYPSIN_SER"/>
    <property type="match status" value="1"/>
</dbReference>
<evidence type="ECO:0000313" key="3">
    <source>
        <dbReference type="EMBL" id="KAH7939939.1"/>
    </source>
</evidence>